<gene>
    <name evidence="2" type="ORF">MERR_LOCUS42639</name>
</gene>
<sequence>MHTITFWINSFTVDDAPLRRFDDPENRASSGEVWSILGSFDLWPPHYCVNCNLICKGRFSYCDKVLTIEKSLHCCSQWS</sequence>
<name>A0A6D2KTQ6_9BRAS</name>
<dbReference type="SUPFAM" id="SSF102848">
    <property type="entry name" value="NSFL1 (p97 ATPase) cofactor p47, SEP domain"/>
    <property type="match status" value="1"/>
</dbReference>
<keyword evidence="3" id="KW-1185">Reference proteome</keyword>
<dbReference type="EMBL" id="CACVBM020001607">
    <property type="protein sequence ID" value="CAA7055403.1"/>
    <property type="molecule type" value="Genomic_DNA"/>
</dbReference>
<dbReference type="InterPro" id="IPR036241">
    <property type="entry name" value="NSFL1C_SEP_dom_sf"/>
</dbReference>
<proteinExistence type="predicted"/>
<comment type="caution">
    <text evidence="2">The sequence shown here is derived from an EMBL/GenBank/DDBJ whole genome shotgun (WGS) entry which is preliminary data.</text>
</comment>
<dbReference type="PROSITE" id="PS51399">
    <property type="entry name" value="SEP"/>
    <property type="match status" value="1"/>
</dbReference>
<dbReference type="Gene3D" id="3.30.420.210">
    <property type="entry name" value="SEP domain"/>
    <property type="match status" value="1"/>
</dbReference>
<evidence type="ECO:0000313" key="3">
    <source>
        <dbReference type="Proteomes" id="UP000467841"/>
    </source>
</evidence>
<reference evidence="2" key="1">
    <citation type="submission" date="2020-01" db="EMBL/GenBank/DDBJ databases">
        <authorList>
            <person name="Mishra B."/>
        </authorList>
    </citation>
    <scope>NUCLEOTIDE SEQUENCE [LARGE SCALE GENOMIC DNA]</scope>
</reference>
<accession>A0A6D2KTQ6</accession>
<protein>
    <recommendedName>
        <fullName evidence="1">SEP domain-containing protein</fullName>
    </recommendedName>
</protein>
<organism evidence="2 3">
    <name type="scientific">Microthlaspi erraticum</name>
    <dbReference type="NCBI Taxonomy" id="1685480"/>
    <lineage>
        <taxon>Eukaryota</taxon>
        <taxon>Viridiplantae</taxon>
        <taxon>Streptophyta</taxon>
        <taxon>Embryophyta</taxon>
        <taxon>Tracheophyta</taxon>
        <taxon>Spermatophyta</taxon>
        <taxon>Magnoliopsida</taxon>
        <taxon>eudicotyledons</taxon>
        <taxon>Gunneridae</taxon>
        <taxon>Pentapetalae</taxon>
        <taxon>rosids</taxon>
        <taxon>malvids</taxon>
        <taxon>Brassicales</taxon>
        <taxon>Brassicaceae</taxon>
        <taxon>Coluteocarpeae</taxon>
        <taxon>Microthlaspi</taxon>
    </lineage>
</organism>
<dbReference type="AlphaFoldDB" id="A0A6D2KTQ6"/>
<evidence type="ECO:0000313" key="2">
    <source>
        <dbReference type="EMBL" id="CAA7055403.1"/>
    </source>
</evidence>
<dbReference type="Proteomes" id="UP000467841">
    <property type="component" value="Unassembled WGS sequence"/>
</dbReference>
<evidence type="ECO:0000259" key="1">
    <source>
        <dbReference type="PROSITE" id="PS51399"/>
    </source>
</evidence>
<feature type="domain" description="SEP" evidence="1">
    <location>
        <begin position="1"/>
        <end position="63"/>
    </location>
</feature>
<dbReference type="OrthoDB" id="274641at2759"/>
<dbReference type="InterPro" id="IPR012989">
    <property type="entry name" value="SEP_domain"/>
</dbReference>
<dbReference type="Pfam" id="PF08059">
    <property type="entry name" value="SEP"/>
    <property type="match status" value="1"/>
</dbReference>